<dbReference type="InterPro" id="IPR019734">
    <property type="entry name" value="TPR_rpt"/>
</dbReference>
<feature type="signal peptide" evidence="10">
    <location>
        <begin position="1"/>
        <end position="20"/>
    </location>
</feature>
<keyword evidence="10" id="KW-0732">Signal</keyword>
<keyword evidence="6" id="KW-0802">TPR repeat</keyword>
<dbReference type="SUPFAM" id="SSF47384">
    <property type="entry name" value="Homodimeric domain of signal transducing histidine kinase"/>
    <property type="match status" value="1"/>
</dbReference>
<evidence type="ECO:0000256" key="4">
    <source>
        <dbReference type="ARBA" id="ARBA00022490"/>
    </source>
</evidence>
<keyword evidence="5" id="KW-0677">Repeat</keyword>
<dbReference type="PANTHER" id="PTHR46630:SF1">
    <property type="entry name" value="TETRATRICOPEPTIDE REPEAT PROTEIN 29"/>
    <property type="match status" value="1"/>
</dbReference>
<evidence type="ECO:0000256" key="8">
    <source>
        <dbReference type="SAM" id="Coils"/>
    </source>
</evidence>
<comment type="catalytic activity">
    <reaction evidence="1">
        <text>ATP + protein L-histidine = ADP + protein N-phospho-L-histidine.</text>
        <dbReference type="EC" id="2.7.13.3"/>
    </reaction>
</comment>
<dbReference type="PROSITE" id="PS51257">
    <property type="entry name" value="PROKAR_LIPOPROTEIN"/>
    <property type="match status" value="1"/>
</dbReference>
<evidence type="ECO:0000256" key="7">
    <source>
        <dbReference type="ARBA" id="ARBA00038253"/>
    </source>
</evidence>
<feature type="chain" id="PRO_5046518568" description="histidine kinase" evidence="10">
    <location>
        <begin position="21"/>
        <end position="480"/>
    </location>
</feature>
<dbReference type="InterPro" id="IPR011990">
    <property type="entry name" value="TPR-like_helical_dom_sf"/>
</dbReference>
<comment type="similarity">
    <text evidence="7">Belongs to the Rap family.</text>
</comment>
<dbReference type="SUPFAM" id="SSF48452">
    <property type="entry name" value="TPR-like"/>
    <property type="match status" value="1"/>
</dbReference>
<evidence type="ECO:0000313" key="12">
    <source>
        <dbReference type="Proteomes" id="UP001597073"/>
    </source>
</evidence>
<dbReference type="PANTHER" id="PTHR46630">
    <property type="entry name" value="TETRATRICOPEPTIDE REPEAT PROTEIN 29"/>
    <property type="match status" value="1"/>
</dbReference>
<evidence type="ECO:0000256" key="10">
    <source>
        <dbReference type="SAM" id="SignalP"/>
    </source>
</evidence>
<dbReference type="InterPro" id="IPR003661">
    <property type="entry name" value="HisK_dim/P_dom"/>
</dbReference>
<evidence type="ECO:0000256" key="3">
    <source>
        <dbReference type="ARBA" id="ARBA00012438"/>
    </source>
</evidence>
<comment type="subcellular location">
    <subcellularLocation>
        <location evidence="2">Cytoplasm</location>
    </subcellularLocation>
</comment>
<evidence type="ECO:0000256" key="9">
    <source>
        <dbReference type="SAM" id="Phobius"/>
    </source>
</evidence>
<keyword evidence="9" id="KW-1133">Transmembrane helix</keyword>
<reference evidence="12" key="1">
    <citation type="journal article" date="2019" name="Int. J. Syst. Evol. Microbiol.">
        <title>The Global Catalogue of Microorganisms (GCM) 10K type strain sequencing project: providing services to taxonomists for standard genome sequencing and annotation.</title>
        <authorList>
            <consortium name="The Broad Institute Genomics Platform"/>
            <consortium name="The Broad Institute Genome Sequencing Center for Infectious Disease"/>
            <person name="Wu L."/>
            <person name="Ma J."/>
        </authorList>
    </citation>
    <scope>NUCLEOTIDE SEQUENCE [LARGE SCALE GENOMIC DNA]</scope>
    <source>
        <strain evidence="12">CCUG 60742</strain>
    </source>
</reference>
<sequence>MNKIFTLLVLFLVSCTAVYALDKSGIAAQDTIEVNKLNKLAYDNRGTNPEQTVEFANKALAIAEKVGYEKGIGEAYRVRGIGNYYLNQASAAIRDYLQALSSFAKIKDLRSEAKVYNNIGNLYLDNNYASSLVYLKKSLAIAQKLNDQQLIGSTYLNIGNVYYRKKIFYQALSYYDKGNAIFLAIKDTFNTIQSLQNRGVIYFNLNQYDKAEQLLLAANKWAKEMDLNKPVASTNLTLASLYIAQGRFADATKVVLEGQAYSKALKDEKLESDYLYTNYQLEAKQKHYDRALQYLQTIFRQDSTIYASNESTQINMLQEQFKQQAKQRENELTIQRQQNDRIKFWAVTVVAGLLLVVIVLLVSNVKRKSATNIKLTELNEEVSRQKDNLDRVNHHLEEIIDERTKDLQIKNKKLSEYSSYLSHQIRGPIATLRGLMNLEKEGLVDEKECIEMMDKCVSDIDQKIIEMSEMLNDTSRPTTV</sequence>
<evidence type="ECO:0000313" key="11">
    <source>
        <dbReference type="EMBL" id="MFD0764269.1"/>
    </source>
</evidence>
<dbReference type="EMBL" id="JBHTIA010000003">
    <property type="protein sequence ID" value="MFD0764269.1"/>
    <property type="molecule type" value="Genomic_DNA"/>
</dbReference>
<keyword evidence="8" id="KW-0175">Coiled coil</keyword>
<comment type="caution">
    <text evidence="11">The sequence shown here is derived from an EMBL/GenBank/DDBJ whole genome shotgun (WGS) entry which is preliminary data.</text>
</comment>
<accession>A0ABW2ZDQ0</accession>
<dbReference type="EC" id="2.7.13.3" evidence="3"/>
<protein>
    <recommendedName>
        <fullName evidence="3">histidine kinase</fullName>
        <ecNumber evidence="3">2.7.13.3</ecNumber>
    </recommendedName>
</protein>
<dbReference type="InterPro" id="IPR036097">
    <property type="entry name" value="HisK_dim/P_sf"/>
</dbReference>
<evidence type="ECO:0000256" key="6">
    <source>
        <dbReference type="ARBA" id="ARBA00022803"/>
    </source>
</evidence>
<evidence type="ECO:0000256" key="2">
    <source>
        <dbReference type="ARBA" id="ARBA00004496"/>
    </source>
</evidence>
<gene>
    <name evidence="11" type="ORF">ACFQZI_05360</name>
</gene>
<dbReference type="Gene3D" id="1.10.287.130">
    <property type="match status" value="1"/>
</dbReference>
<keyword evidence="4" id="KW-0963">Cytoplasm</keyword>
<dbReference type="CDD" id="cd00082">
    <property type="entry name" value="HisKA"/>
    <property type="match status" value="1"/>
</dbReference>
<organism evidence="11 12">
    <name type="scientific">Mucilaginibacter lutimaris</name>
    <dbReference type="NCBI Taxonomy" id="931629"/>
    <lineage>
        <taxon>Bacteria</taxon>
        <taxon>Pseudomonadati</taxon>
        <taxon>Bacteroidota</taxon>
        <taxon>Sphingobacteriia</taxon>
        <taxon>Sphingobacteriales</taxon>
        <taxon>Sphingobacteriaceae</taxon>
        <taxon>Mucilaginibacter</taxon>
    </lineage>
</organism>
<dbReference type="Gene3D" id="1.25.40.10">
    <property type="entry name" value="Tetratricopeptide repeat domain"/>
    <property type="match status" value="2"/>
</dbReference>
<name>A0ABW2ZDQ0_9SPHI</name>
<feature type="transmembrane region" description="Helical" evidence="9">
    <location>
        <begin position="344"/>
        <end position="365"/>
    </location>
</feature>
<keyword evidence="9" id="KW-0812">Transmembrane</keyword>
<proteinExistence type="inferred from homology"/>
<evidence type="ECO:0000256" key="5">
    <source>
        <dbReference type="ARBA" id="ARBA00022737"/>
    </source>
</evidence>
<dbReference type="Proteomes" id="UP001597073">
    <property type="component" value="Unassembled WGS sequence"/>
</dbReference>
<keyword evidence="12" id="KW-1185">Reference proteome</keyword>
<dbReference type="RefSeq" id="WP_377139402.1">
    <property type="nucleotide sequence ID" value="NZ_JBHTIA010000003.1"/>
</dbReference>
<dbReference type="InterPro" id="IPR051476">
    <property type="entry name" value="Bac_ResReg_Asp_Phosphatase"/>
</dbReference>
<evidence type="ECO:0000256" key="1">
    <source>
        <dbReference type="ARBA" id="ARBA00000085"/>
    </source>
</evidence>
<feature type="coiled-coil region" evidence="8">
    <location>
        <begin position="368"/>
        <end position="402"/>
    </location>
</feature>
<dbReference type="SMART" id="SM00028">
    <property type="entry name" value="TPR"/>
    <property type="match status" value="5"/>
</dbReference>
<keyword evidence="9" id="KW-0472">Membrane</keyword>